<accession>M6U734</accession>
<reference evidence="1 2" key="1">
    <citation type="submission" date="2013-01" db="EMBL/GenBank/DDBJ databases">
        <authorList>
            <person name="Harkins D.M."/>
            <person name="Durkin A.S."/>
            <person name="Brinkac L.M."/>
            <person name="Haft D.H."/>
            <person name="Selengut J.D."/>
            <person name="Sanka R."/>
            <person name="DePew J."/>
            <person name="Purushe J."/>
            <person name="Matthias M.A."/>
            <person name="Vinetz J.M."/>
            <person name="Sutton G.G."/>
            <person name="Nierman W.C."/>
            <person name="Fouts D.E."/>
        </authorList>
    </citation>
    <scope>NUCLEOTIDE SEQUENCE [LARGE SCALE GENOMIC DNA]</scope>
    <source>
        <strain evidence="1 2">ZUN142</strain>
    </source>
</reference>
<dbReference type="AlphaFoldDB" id="M6U734"/>
<proteinExistence type="predicted"/>
<evidence type="ECO:0000313" key="2">
    <source>
        <dbReference type="Proteomes" id="UP000012153"/>
    </source>
</evidence>
<protein>
    <submittedName>
        <fullName evidence="1">Uncharacterized protein</fullName>
    </submittedName>
</protein>
<dbReference type="EMBL" id="AHOP02000036">
    <property type="protein sequence ID" value="EMO40310.1"/>
    <property type="molecule type" value="Genomic_DNA"/>
</dbReference>
<evidence type="ECO:0000313" key="1">
    <source>
        <dbReference type="EMBL" id="EMO40310.1"/>
    </source>
</evidence>
<comment type="caution">
    <text evidence="1">The sequence shown here is derived from an EMBL/GenBank/DDBJ whole genome shotgun (WGS) entry which is preliminary data.</text>
</comment>
<organism evidence="1 2">
    <name type="scientific">Leptospira noguchii serovar Autumnalis str. ZUN142</name>
    <dbReference type="NCBI Taxonomy" id="1085540"/>
    <lineage>
        <taxon>Bacteria</taxon>
        <taxon>Pseudomonadati</taxon>
        <taxon>Spirochaetota</taxon>
        <taxon>Spirochaetia</taxon>
        <taxon>Leptospirales</taxon>
        <taxon>Leptospiraceae</taxon>
        <taxon>Leptospira</taxon>
    </lineage>
</organism>
<gene>
    <name evidence="1" type="ORF">LEP1GSC186_3890</name>
</gene>
<name>M6U734_9LEPT</name>
<sequence>MPVTLPVTLFYYWLDVDGFIEKRRERLWNDYKISTTSHGCK</sequence>
<dbReference type="Proteomes" id="UP000012153">
    <property type="component" value="Unassembled WGS sequence"/>
</dbReference>